<keyword evidence="1" id="KW-1133">Transmembrane helix</keyword>
<dbReference type="OrthoDB" id="9809813at2"/>
<gene>
    <name evidence="3" type="ORF">CCC_02310</name>
</gene>
<dbReference type="CDD" id="cd06259">
    <property type="entry name" value="YdcF-like"/>
    <property type="match status" value="1"/>
</dbReference>
<dbReference type="InterPro" id="IPR014729">
    <property type="entry name" value="Rossmann-like_a/b/a_fold"/>
</dbReference>
<accession>A0A0C2YVX2</accession>
<dbReference type="PANTHER" id="PTHR30336">
    <property type="entry name" value="INNER MEMBRANE PROTEIN, PROBABLE PERMEASE"/>
    <property type="match status" value="1"/>
</dbReference>
<dbReference type="RefSeq" id="WP_009867299.1">
    <property type="nucleotide sequence ID" value="NZ_JXSL01000027.1"/>
</dbReference>
<reference evidence="3 4" key="1">
    <citation type="submission" date="2015-01" db="EMBL/GenBank/DDBJ databases">
        <title>Genome Sequence of Magnetospirillum magnetotacticum Strain MS-1.</title>
        <authorList>
            <person name="Marinov G.K."/>
            <person name="Smalley M.D."/>
            <person name="DeSalvo G."/>
        </authorList>
    </citation>
    <scope>NUCLEOTIDE SEQUENCE [LARGE SCALE GENOMIC DNA]</scope>
    <source>
        <strain evidence="3 4">MS-1</strain>
    </source>
</reference>
<dbReference type="Gene3D" id="3.40.50.620">
    <property type="entry name" value="HUPs"/>
    <property type="match status" value="1"/>
</dbReference>
<sequence length="266" mass="29599">MFLLSKLLGFATDPATVFLLLILLGGLMTLSRRWLSLGRKVLGVTLLTVTFMAVVPLEYWAETWMEARFRAPNPLPEKVDGIIVLGGAINPVVSEARGQVSVGGGVTRMTTLIPLAKRYPEARLVFSGGSGSPFNPELREADYAKIFYDDLGFDTDRIVFERDSRNTRENATLSKELMQPRPGETWLLITSAGHMPRSVGCFRAVGWPVVPIPVDYYTTGLDKPWWTELRFSPQKGIFGLAPLIHEGLGLVMYRLMGWTDTLLPKP</sequence>
<keyword evidence="1" id="KW-0472">Membrane</keyword>
<feature type="transmembrane region" description="Helical" evidence="1">
    <location>
        <begin position="7"/>
        <end position="29"/>
    </location>
</feature>
<proteinExistence type="predicted"/>
<organism evidence="3 4">
    <name type="scientific">Paramagnetospirillum magnetotacticum MS-1</name>
    <dbReference type="NCBI Taxonomy" id="272627"/>
    <lineage>
        <taxon>Bacteria</taxon>
        <taxon>Pseudomonadati</taxon>
        <taxon>Pseudomonadota</taxon>
        <taxon>Alphaproteobacteria</taxon>
        <taxon>Rhodospirillales</taxon>
        <taxon>Magnetospirillaceae</taxon>
        <taxon>Paramagnetospirillum</taxon>
    </lineage>
</organism>
<dbReference type="GO" id="GO:0000270">
    <property type="term" value="P:peptidoglycan metabolic process"/>
    <property type="evidence" value="ECO:0007669"/>
    <property type="project" value="TreeGrafter"/>
</dbReference>
<keyword evidence="4" id="KW-1185">Reference proteome</keyword>
<dbReference type="InterPro" id="IPR051599">
    <property type="entry name" value="Cell_Envelope_Assoc"/>
</dbReference>
<dbReference type="Proteomes" id="UP000031971">
    <property type="component" value="Unassembled WGS sequence"/>
</dbReference>
<name>A0A0C2YVX2_PARME</name>
<dbReference type="AlphaFoldDB" id="A0A0C2YVX2"/>
<dbReference type="Pfam" id="PF02698">
    <property type="entry name" value="DUF218"/>
    <property type="match status" value="1"/>
</dbReference>
<dbReference type="GO" id="GO:0005886">
    <property type="term" value="C:plasma membrane"/>
    <property type="evidence" value="ECO:0007669"/>
    <property type="project" value="TreeGrafter"/>
</dbReference>
<evidence type="ECO:0000313" key="3">
    <source>
        <dbReference type="EMBL" id="KIL98860.1"/>
    </source>
</evidence>
<evidence type="ECO:0000256" key="1">
    <source>
        <dbReference type="SAM" id="Phobius"/>
    </source>
</evidence>
<dbReference type="GO" id="GO:0043164">
    <property type="term" value="P:Gram-negative-bacterium-type cell wall biogenesis"/>
    <property type="evidence" value="ECO:0007669"/>
    <property type="project" value="TreeGrafter"/>
</dbReference>
<evidence type="ECO:0000313" key="4">
    <source>
        <dbReference type="Proteomes" id="UP000031971"/>
    </source>
</evidence>
<dbReference type="PANTHER" id="PTHR30336:SF4">
    <property type="entry name" value="ENVELOPE BIOGENESIS FACTOR ELYC"/>
    <property type="match status" value="1"/>
</dbReference>
<comment type="caution">
    <text evidence="3">The sequence shown here is derived from an EMBL/GenBank/DDBJ whole genome shotgun (WGS) entry which is preliminary data.</text>
</comment>
<dbReference type="STRING" id="272627.CCC_02310"/>
<feature type="domain" description="DUF218" evidence="2">
    <location>
        <begin position="80"/>
        <end position="224"/>
    </location>
</feature>
<protein>
    <submittedName>
        <fullName evidence="3">Putative membrane protein</fullName>
    </submittedName>
</protein>
<evidence type="ECO:0000259" key="2">
    <source>
        <dbReference type="Pfam" id="PF02698"/>
    </source>
</evidence>
<feature type="transmembrane region" description="Helical" evidence="1">
    <location>
        <begin position="41"/>
        <end position="61"/>
    </location>
</feature>
<keyword evidence="1" id="KW-0812">Transmembrane</keyword>
<dbReference type="InterPro" id="IPR003848">
    <property type="entry name" value="DUF218"/>
</dbReference>
<dbReference type="EMBL" id="JXSL01000027">
    <property type="protein sequence ID" value="KIL98860.1"/>
    <property type="molecule type" value="Genomic_DNA"/>
</dbReference>